<organism evidence="2 3">
    <name type="scientific">Xanthomonas graminis pv. poae</name>
    <dbReference type="NCBI Taxonomy" id="227946"/>
    <lineage>
        <taxon>Bacteria</taxon>
        <taxon>Pseudomonadati</taxon>
        <taxon>Pseudomonadota</taxon>
        <taxon>Gammaproteobacteria</taxon>
        <taxon>Lysobacterales</taxon>
        <taxon>Lysobacteraceae</taxon>
        <taxon>Xanthomonas</taxon>
        <taxon>Xanthomonas translucens group</taxon>
        <taxon>Xanthomonas graminis</taxon>
    </lineage>
</organism>
<evidence type="ECO:0000313" key="3">
    <source>
        <dbReference type="Proteomes" id="UP000041247"/>
    </source>
</evidence>
<feature type="signal peptide" evidence="1">
    <location>
        <begin position="1"/>
        <end position="23"/>
    </location>
</feature>
<evidence type="ECO:0000256" key="1">
    <source>
        <dbReference type="SAM" id="SignalP"/>
    </source>
</evidence>
<dbReference type="Gene3D" id="3.55.50.30">
    <property type="match status" value="1"/>
</dbReference>
<name>A0A0K2ZXW7_9XANT</name>
<dbReference type="EMBL" id="CXOK01000074">
    <property type="protein sequence ID" value="CTP89897.1"/>
    <property type="molecule type" value="Genomic_DNA"/>
</dbReference>
<reference evidence="2 3" key="1">
    <citation type="submission" date="2015-07" db="EMBL/GenBank/DDBJ databases">
        <authorList>
            <person name="Noorani M."/>
        </authorList>
    </citation>
    <scope>NUCLEOTIDE SEQUENCE [LARGE SCALE GENOMIC DNA]</scope>
    <source>
        <strain evidence="2">LMG728</strain>
    </source>
</reference>
<gene>
    <name evidence="2" type="ORF">XTPLMG728_2384</name>
</gene>
<proteinExistence type="predicted"/>
<accession>A0A0K2ZXW7</accession>
<keyword evidence="1" id="KW-0732">Signal</keyword>
<evidence type="ECO:0000313" key="2">
    <source>
        <dbReference type="EMBL" id="CTP89897.1"/>
    </source>
</evidence>
<protein>
    <submittedName>
        <fullName evidence="2">Putative secreted protein</fullName>
    </submittedName>
</protein>
<dbReference type="RefSeq" id="WP_068820445.1">
    <property type="nucleotide sequence ID" value="NZ_CP076250.1"/>
</dbReference>
<dbReference type="Proteomes" id="UP000041247">
    <property type="component" value="Unassembled WGS sequence"/>
</dbReference>
<sequence>MRNTLVVSIALLLGSTASLPAWSAPVAATAPAIAPMPLDQALELFARNSGLQLMYDPALAAGQRSNGAPAGLVPGQQL</sequence>
<dbReference type="AlphaFoldDB" id="A0A0K2ZXW7"/>
<feature type="chain" id="PRO_5005493179" evidence="1">
    <location>
        <begin position="24"/>
        <end position="78"/>
    </location>
</feature>